<dbReference type="Gene3D" id="3.40.50.300">
    <property type="entry name" value="P-loop containing nucleotide triphosphate hydrolases"/>
    <property type="match status" value="1"/>
</dbReference>
<dbReference type="eggNOG" id="ENOG502RICH">
    <property type="taxonomic scope" value="Eukaryota"/>
</dbReference>
<evidence type="ECO:0000313" key="2">
    <source>
        <dbReference type="Proteomes" id="UP000001064"/>
    </source>
</evidence>
<dbReference type="VEuPathDB" id="AmoebaDB:DICPUDRAFT_29471"/>
<dbReference type="Proteomes" id="UP000001064">
    <property type="component" value="Unassembled WGS sequence"/>
</dbReference>
<proteinExistence type="predicted"/>
<gene>
    <name evidence="1" type="ORF">DICPUDRAFT_29471</name>
</gene>
<dbReference type="InParanoid" id="F0ZDN5"/>
<accession>F0ZDN5</accession>
<sequence>MSPTATSNLYGIRDQIKFYNNIYNTIQDSISSNYTDHDERIYQDVSKIINFIEEVSSSFEKQPIKDAILLLGNTGAGKSTLLNYLMFDDSNFIIDTNSFDGDNIILSDKSLGVEIGAGTGSTTLVPNLKKTNFGNFLDLAGDNDSGGILADILNSFIKSNLGIERVK</sequence>
<dbReference type="FunCoup" id="F0ZDN5">
    <property type="interactions" value="937"/>
</dbReference>
<reference evidence="2" key="1">
    <citation type="journal article" date="2011" name="Genome Biol.">
        <title>Comparative genomics of the social amoebae Dictyostelium discoideum and Dictyostelium purpureum.</title>
        <authorList>
            <consortium name="US DOE Joint Genome Institute (JGI-PGF)"/>
            <person name="Sucgang R."/>
            <person name="Kuo A."/>
            <person name="Tian X."/>
            <person name="Salerno W."/>
            <person name="Parikh A."/>
            <person name="Feasley C.L."/>
            <person name="Dalin E."/>
            <person name="Tu H."/>
            <person name="Huang E."/>
            <person name="Barry K."/>
            <person name="Lindquist E."/>
            <person name="Shapiro H."/>
            <person name="Bruce D."/>
            <person name="Schmutz J."/>
            <person name="Salamov A."/>
            <person name="Fey P."/>
            <person name="Gaudet P."/>
            <person name="Anjard C."/>
            <person name="Babu M.M."/>
            <person name="Basu S."/>
            <person name="Bushmanova Y."/>
            <person name="van der Wel H."/>
            <person name="Katoh-Kurasawa M."/>
            <person name="Dinh C."/>
            <person name="Coutinho P.M."/>
            <person name="Saito T."/>
            <person name="Elias M."/>
            <person name="Schaap P."/>
            <person name="Kay R.R."/>
            <person name="Henrissat B."/>
            <person name="Eichinger L."/>
            <person name="Rivero F."/>
            <person name="Putnam N.H."/>
            <person name="West C.M."/>
            <person name="Loomis W.F."/>
            <person name="Chisholm R.L."/>
            <person name="Shaulsky G."/>
            <person name="Strassmann J.E."/>
            <person name="Queller D.C."/>
            <person name="Kuspa A."/>
            <person name="Grigoriev I.V."/>
        </authorList>
    </citation>
    <scope>NUCLEOTIDE SEQUENCE [LARGE SCALE GENOMIC DNA]</scope>
    <source>
        <strain evidence="2">QSDP1</strain>
    </source>
</reference>
<dbReference type="GeneID" id="10503135"/>
<dbReference type="OMA" id="DHDERIY"/>
<dbReference type="OrthoDB" id="2386367at2759"/>
<protein>
    <submittedName>
        <fullName evidence="1">Uncharacterized protein</fullName>
    </submittedName>
</protein>
<organism evidence="1 2">
    <name type="scientific">Dictyostelium purpureum</name>
    <name type="common">Slime mold</name>
    <dbReference type="NCBI Taxonomy" id="5786"/>
    <lineage>
        <taxon>Eukaryota</taxon>
        <taxon>Amoebozoa</taxon>
        <taxon>Evosea</taxon>
        <taxon>Eumycetozoa</taxon>
        <taxon>Dictyostelia</taxon>
        <taxon>Dictyosteliales</taxon>
        <taxon>Dictyosteliaceae</taxon>
        <taxon>Dictyostelium</taxon>
    </lineage>
</organism>
<keyword evidence="2" id="KW-1185">Reference proteome</keyword>
<dbReference type="EMBL" id="GL870987">
    <property type="protein sequence ID" value="EGC37968.1"/>
    <property type="molecule type" value="Genomic_DNA"/>
</dbReference>
<dbReference type="SUPFAM" id="SSF52540">
    <property type="entry name" value="P-loop containing nucleoside triphosphate hydrolases"/>
    <property type="match status" value="1"/>
</dbReference>
<dbReference type="RefSeq" id="XP_003285539.1">
    <property type="nucleotide sequence ID" value="XM_003285491.1"/>
</dbReference>
<dbReference type="InterPro" id="IPR027417">
    <property type="entry name" value="P-loop_NTPase"/>
</dbReference>
<dbReference type="AlphaFoldDB" id="F0ZDN5"/>
<evidence type="ECO:0000313" key="1">
    <source>
        <dbReference type="EMBL" id="EGC37968.1"/>
    </source>
</evidence>
<dbReference type="KEGG" id="dpp:DICPUDRAFT_29471"/>
<name>F0ZDN5_DICPU</name>
<feature type="non-terminal residue" evidence="1">
    <location>
        <position position="167"/>
    </location>
</feature>